<gene>
    <name evidence="1" type="ORF">AVDCRST_MAG93-8569</name>
</gene>
<dbReference type="Gene3D" id="3.40.50.150">
    <property type="entry name" value="Vaccinia Virus protein VP39"/>
    <property type="match status" value="1"/>
</dbReference>
<dbReference type="SUPFAM" id="SSF53335">
    <property type="entry name" value="S-adenosyl-L-methionine-dependent methyltransferases"/>
    <property type="match status" value="1"/>
</dbReference>
<evidence type="ECO:0000313" key="1">
    <source>
        <dbReference type="EMBL" id="CAA9373042.1"/>
    </source>
</evidence>
<name>A0A6J4MZ61_9CHLR</name>
<accession>A0A6J4MZ61</accession>
<evidence type="ECO:0008006" key="2">
    <source>
        <dbReference type="Google" id="ProtNLM"/>
    </source>
</evidence>
<dbReference type="InterPro" id="IPR029063">
    <property type="entry name" value="SAM-dependent_MTases_sf"/>
</dbReference>
<organism evidence="1">
    <name type="scientific">uncultured Chloroflexia bacterium</name>
    <dbReference type="NCBI Taxonomy" id="1672391"/>
    <lineage>
        <taxon>Bacteria</taxon>
        <taxon>Bacillati</taxon>
        <taxon>Chloroflexota</taxon>
        <taxon>Chloroflexia</taxon>
        <taxon>environmental samples</taxon>
    </lineage>
</organism>
<dbReference type="AlphaFoldDB" id="A0A6J4MZ61"/>
<protein>
    <recommendedName>
        <fullName evidence="2">Methyltransferase domain-containing protein</fullName>
    </recommendedName>
</protein>
<reference evidence="1" key="1">
    <citation type="submission" date="2020-02" db="EMBL/GenBank/DDBJ databases">
        <authorList>
            <person name="Meier V. D."/>
        </authorList>
    </citation>
    <scope>NUCLEOTIDE SEQUENCE</scope>
    <source>
        <strain evidence="1">AVDCRST_MAG93</strain>
    </source>
</reference>
<sequence>MGTSQSSQLYEIINCVTFFNFRRVLDVGIGHGQYGFMLRHRVAGTMDLEAMTIDGIEGFMPYVTDLQRLLYNNLFLDRAEIVLPSLPDQAYECALLIDVLEHLDAPTAHLLVGHLRRVAAVVLVSTPAEWIPQSDEVNPLENHVSLWNRRTLTAMGATAFLPNDQSHLALFAAPQYEERVRTYAHKRQRLAYVPVPLRRHLLKARSILRRQ</sequence>
<proteinExistence type="predicted"/>
<dbReference type="EMBL" id="CADCTR010002887">
    <property type="protein sequence ID" value="CAA9373042.1"/>
    <property type="molecule type" value="Genomic_DNA"/>
</dbReference>